<evidence type="ECO:0000256" key="1">
    <source>
        <dbReference type="SAM" id="Phobius"/>
    </source>
</evidence>
<feature type="transmembrane region" description="Helical" evidence="1">
    <location>
        <begin position="46"/>
        <end position="65"/>
    </location>
</feature>
<organism evidence="2 3">
    <name type="scientific">Candidatus Terraquivivens tikiterensis</name>
    <dbReference type="NCBI Taxonomy" id="1980982"/>
    <lineage>
        <taxon>Archaea</taxon>
        <taxon>Nitrososphaerota</taxon>
        <taxon>Candidatus Wolframiiraptoraceae</taxon>
        <taxon>Candidatus Terraquivivens</taxon>
    </lineage>
</organism>
<dbReference type="Proteomes" id="UP000244066">
    <property type="component" value="Unassembled WGS sequence"/>
</dbReference>
<feature type="transmembrane region" description="Helical" evidence="1">
    <location>
        <begin position="85"/>
        <end position="105"/>
    </location>
</feature>
<dbReference type="EMBL" id="NDWU01000003">
    <property type="protein sequence ID" value="PUA34157.1"/>
    <property type="molecule type" value="Genomic_DNA"/>
</dbReference>
<keyword evidence="1" id="KW-1133">Transmembrane helix</keyword>
<name>A0A2R7Y9S9_9ARCH</name>
<keyword evidence="1" id="KW-0472">Membrane</keyword>
<dbReference type="AlphaFoldDB" id="A0A2R7Y9S9"/>
<gene>
    <name evidence="2" type="ORF">B9J98_01930</name>
</gene>
<proteinExistence type="predicted"/>
<keyword evidence="1" id="KW-0812">Transmembrane</keyword>
<evidence type="ECO:0000313" key="2">
    <source>
        <dbReference type="EMBL" id="PUA34157.1"/>
    </source>
</evidence>
<feature type="transmembrane region" description="Helical" evidence="1">
    <location>
        <begin position="175"/>
        <end position="194"/>
    </location>
</feature>
<accession>A0A2R7Y9S9</accession>
<sequence>MGLAPVAFGMMGLTFGLFMYGLYLLGFEAKPLKEGAPDPGKTVATIGALSAFLSLFVMAIHQITASPAAVNPAAAGPVGVALTQLFSITPLMYAFLWLTTVIVTWMGWDGRYLGNMALFVCIYQFIFMGIFHYLIGGRYDLNAAIIQIALLTYALAALGFYLATHGKAPKFGGVICLWSGVMTFLLMIFPGGVIV</sequence>
<evidence type="ECO:0000313" key="3">
    <source>
        <dbReference type="Proteomes" id="UP000244066"/>
    </source>
</evidence>
<reference evidence="2 3" key="1">
    <citation type="submission" date="2017-04" db="EMBL/GenBank/DDBJ databases">
        <title>Draft Aigarchaeota genome from a New Zealand hot spring.</title>
        <authorList>
            <person name="Reysenbach A.-L."/>
            <person name="Donaho J.A."/>
            <person name="Gerhart J."/>
            <person name="Kelley J.F."/>
            <person name="Kouba K."/>
            <person name="Podar M."/>
            <person name="Stott M."/>
        </authorList>
    </citation>
    <scope>NUCLEOTIDE SEQUENCE [LARGE SCALE GENOMIC DNA]</scope>
    <source>
        <strain evidence="2">NZ13_MG1</strain>
    </source>
</reference>
<comment type="caution">
    <text evidence="2">The sequence shown here is derived from an EMBL/GenBank/DDBJ whole genome shotgun (WGS) entry which is preliminary data.</text>
</comment>
<feature type="transmembrane region" description="Helical" evidence="1">
    <location>
        <begin position="6"/>
        <end position="25"/>
    </location>
</feature>
<protein>
    <submittedName>
        <fullName evidence="2">Uncharacterized protein</fullName>
    </submittedName>
</protein>
<feature type="transmembrane region" description="Helical" evidence="1">
    <location>
        <begin position="112"/>
        <end position="135"/>
    </location>
</feature>
<feature type="transmembrane region" description="Helical" evidence="1">
    <location>
        <begin position="141"/>
        <end position="163"/>
    </location>
</feature>